<dbReference type="Proteomes" id="UP001221898">
    <property type="component" value="Unassembled WGS sequence"/>
</dbReference>
<evidence type="ECO:0000313" key="3">
    <source>
        <dbReference type="Proteomes" id="UP001221898"/>
    </source>
</evidence>
<proteinExistence type="predicted"/>
<gene>
    <name evidence="2" type="ORF">AAFF_G00271090</name>
</gene>
<dbReference type="AlphaFoldDB" id="A0AAD7RAW2"/>
<feature type="region of interest" description="Disordered" evidence="1">
    <location>
        <begin position="1"/>
        <end position="47"/>
    </location>
</feature>
<evidence type="ECO:0000256" key="1">
    <source>
        <dbReference type="SAM" id="MobiDB-lite"/>
    </source>
</evidence>
<dbReference type="EMBL" id="JAINUG010000373">
    <property type="protein sequence ID" value="KAJ8373104.1"/>
    <property type="molecule type" value="Genomic_DNA"/>
</dbReference>
<name>A0AAD7RAW2_9TELE</name>
<keyword evidence="3" id="KW-1185">Reference proteome</keyword>
<comment type="caution">
    <text evidence="2">The sequence shown here is derived from an EMBL/GenBank/DDBJ whole genome shotgun (WGS) entry which is preliminary data.</text>
</comment>
<protein>
    <submittedName>
        <fullName evidence="2">Uncharacterized protein</fullName>
    </submittedName>
</protein>
<accession>A0AAD7RAW2</accession>
<reference evidence="2" key="1">
    <citation type="journal article" date="2023" name="Science">
        <title>Genome structures resolve the early diversification of teleost fishes.</title>
        <authorList>
            <person name="Parey E."/>
            <person name="Louis A."/>
            <person name="Montfort J."/>
            <person name="Bouchez O."/>
            <person name="Roques C."/>
            <person name="Iampietro C."/>
            <person name="Lluch J."/>
            <person name="Castinel A."/>
            <person name="Donnadieu C."/>
            <person name="Desvignes T."/>
            <person name="Floi Bucao C."/>
            <person name="Jouanno E."/>
            <person name="Wen M."/>
            <person name="Mejri S."/>
            <person name="Dirks R."/>
            <person name="Jansen H."/>
            <person name="Henkel C."/>
            <person name="Chen W.J."/>
            <person name="Zahm M."/>
            <person name="Cabau C."/>
            <person name="Klopp C."/>
            <person name="Thompson A.W."/>
            <person name="Robinson-Rechavi M."/>
            <person name="Braasch I."/>
            <person name="Lecointre G."/>
            <person name="Bobe J."/>
            <person name="Postlethwait J.H."/>
            <person name="Berthelot C."/>
            <person name="Roest Crollius H."/>
            <person name="Guiguen Y."/>
        </authorList>
    </citation>
    <scope>NUCLEOTIDE SEQUENCE</scope>
    <source>
        <strain evidence="2">NC1722</strain>
    </source>
</reference>
<evidence type="ECO:0000313" key="2">
    <source>
        <dbReference type="EMBL" id="KAJ8373104.1"/>
    </source>
</evidence>
<organism evidence="2 3">
    <name type="scientific">Aldrovandia affinis</name>
    <dbReference type="NCBI Taxonomy" id="143900"/>
    <lineage>
        <taxon>Eukaryota</taxon>
        <taxon>Metazoa</taxon>
        <taxon>Chordata</taxon>
        <taxon>Craniata</taxon>
        <taxon>Vertebrata</taxon>
        <taxon>Euteleostomi</taxon>
        <taxon>Actinopterygii</taxon>
        <taxon>Neopterygii</taxon>
        <taxon>Teleostei</taxon>
        <taxon>Notacanthiformes</taxon>
        <taxon>Halosauridae</taxon>
        <taxon>Aldrovandia</taxon>
    </lineage>
</organism>
<sequence>MTPSSSLRPPANDLETFLLPQKPPRAPSRAPSSRPRTPRIRGKPPEDTWEYGVGFAVRNTLLGAIVPPTGGSETFLVLHLNAIMGSVHPVSGYARTLNSPAEIKDRSYEELDTALGNIPKHEHLDLRQCKSRHQLLALLPRTQRHWKNA</sequence>